<dbReference type="GO" id="GO:0016020">
    <property type="term" value="C:membrane"/>
    <property type="evidence" value="ECO:0007669"/>
    <property type="project" value="TreeGrafter"/>
</dbReference>
<dbReference type="GO" id="GO:0004620">
    <property type="term" value="F:phospholipase activity"/>
    <property type="evidence" value="ECO:0007669"/>
    <property type="project" value="TreeGrafter"/>
</dbReference>
<organism evidence="1 2">
    <name type="scientific">Gonium pectorale</name>
    <name type="common">Green alga</name>
    <dbReference type="NCBI Taxonomy" id="33097"/>
    <lineage>
        <taxon>Eukaryota</taxon>
        <taxon>Viridiplantae</taxon>
        <taxon>Chlorophyta</taxon>
        <taxon>core chlorophytes</taxon>
        <taxon>Chlorophyceae</taxon>
        <taxon>CS clade</taxon>
        <taxon>Chlamydomonadales</taxon>
        <taxon>Volvocaceae</taxon>
        <taxon>Gonium</taxon>
    </lineage>
</organism>
<proteinExistence type="predicted"/>
<dbReference type="PANTHER" id="PTHR12393:SF6">
    <property type="entry name" value="SPHINGOMYELIN PHOSPHODIESTERASE 2"/>
    <property type="match status" value="1"/>
</dbReference>
<dbReference type="GO" id="GO:0005783">
    <property type="term" value="C:endoplasmic reticulum"/>
    <property type="evidence" value="ECO:0007669"/>
    <property type="project" value="TreeGrafter"/>
</dbReference>
<evidence type="ECO:0008006" key="3">
    <source>
        <dbReference type="Google" id="ProtNLM"/>
    </source>
</evidence>
<dbReference type="AlphaFoldDB" id="A0A150FX31"/>
<dbReference type="Gene3D" id="1.25.40.20">
    <property type="entry name" value="Ankyrin repeat-containing domain"/>
    <property type="match status" value="1"/>
</dbReference>
<keyword evidence="2" id="KW-1185">Reference proteome</keyword>
<comment type="caution">
    <text evidence="1">The sequence shown here is derived from an EMBL/GenBank/DDBJ whole genome shotgun (WGS) entry which is preliminary data.</text>
</comment>
<protein>
    <recommendedName>
        <fullName evidence="3">F-box domain-containing protein</fullName>
    </recommendedName>
</protein>
<sequence length="411" mass="44325">MSAASAQQQPQQQSACTSRVWPQLLPELAEKIVSCLDPNEVPSFRLVNKASASQFRAPHHTTIHLSQPVPPHAFAAHWFAPGAVRGLTLARRRQLLSLTAASGVVANLEMAERAAGCLATTERLWRGAGEVDSWSKHWSVAAAVGSPTPDWAAKVQWLEAQGCPRNMPMTEAQRPDAVARLVWLRARSFPPQPVELQQAAAAGNVAAVQYLLGQLGVLPVDAIDCARQAARNGHLHVLIWLVGTFGAGAVRMGPDLLVAAAESGSVQLMAWLRERGCGWDASAITKAADSGCEEAVEWLVAQGCPVQGNGEPYFGACRNGDLAMAVALRRLGVPWGPPGAVFVRAARQAPPPMLRWLVEEDCPVERFTHVLAAIHRRDCGRDEALRLLREATQQRRERAQAAARAEELAAV</sequence>
<dbReference type="OrthoDB" id="549039at2759"/>
<dbReference type="SUPFAM" id="SSF140860">
    <property type="entry name" value="Pseudo ankyrin repeat-like"/>
    <property type="match status" value="1"/>
</dbReference>
<dbReference type="GO" id="GO:0046513">
    <property type="term" value="P:ceramide biosynthetic process"/>
    <property type="evidence" value="ECO:0007669"/>
    <property type="project" value="TreeGrafter"/>
</dbReference>
<gene>
    <name evidence="1" type="ORF">GPECTOR_193g316</name>
</gene>
<reference evidence="2" key="1">
    <citation type="journal article" date="2016" name="Nat. Commun.">
        <title>The Gonium pectorale genome demonstrates co-option of cell cycle regulation during the evolution of multicellularity.</title>
        <authorList>
            <person name="Hanschen E.R."/>
            <person name="Marriage T.N."/>
            <person name="Ferris P.J."/>
            <person name="Hamaji T."/>
            <person name="Toyoda A."/>
            <person name="Fujiyama A."/>
            <person name="Neme R."/>
            <person name="Noguchi H."/>
            <person name="Minakuchi Y."/>
            <person name="Suzuki M."/>
            <person name="Kawai-Toyooka H."/>
            <person name="Smith D.R."/>
            <person name="Sparks H."/>
            <person name="Anderson J."/>
            <person name="Bakaric R."/>
            <person name="Luria V."/>
            <person name="Karger A."/>
            <person name="Kirschner M.W."/>
            <person name="Durand P.M."/>
            <person name="Michod R.E."/>
            <person name="Nozaki H."/>
            <person name="Olson B.J."/>
        </authorList>
    </citation>
    <scope>NUCLEOTIDE SEQUENCE [LARGE SCALE GENOMIC DNA]</scope>
    <source>
        <strain evidence="2">NIES-2863</strain>
    </source>
</reference>
<dbReference type="Proteomes" id="UP000075714">
    <property type="component" value="Unassembled WGS sequence"/>
</dbReference>
<evidence type="ECO:0000313" key="1">
    <source>
        <dbReference type="EMBL" id="KXZ42159.1"/>
    </source>
</evidence>
<evidence type="ECO:0000313" key="2">
    <source>
        <dbReference type="Proteomes" id="UP000075714"/>
    </source>
</evidence>
<dbReference type="GO" id="GO:0030149">
    <property type="term" value="P:sphingolipid catabolic process"/>
    <property type="evidence" value="ECO:0007669"/>
    <property type="project" value="TreeGrafter"/>
</dbReference>
<dbReference type="PANTHER" id="PTHR12393">
    <property type="entry name" value="SPHINGOMYELIN PHOSPHODIESTERASE RELATED"/>
    <property type="match status" value="1"/>
</dbReference>
<dbReference type="InterPro" id="IPR036770">
    <property type="entry name" value="Ankyrin_rpt-contain_sf"/>
</dbReference>
<dbReference type="GO" id="GO:0071944">
    <property type="term" value="C:cell periphery"/>
    <property type="evidence" value="ECO:0007669"/>
    <property type="project" value="TreeGrafter"/>
</dbReference>
<name>A0A150FX31_GONPE</name>
<accession>A0A150FX31</accession>
<dbReference type="EMBL" id="LSYV01000192">
    <property type="protein sequence ID" value="KXZ42159.1"/>
    <property type="molecule type" value="Genomic_DNA"/>
</dbReference>